<dbReference type="EMBL" id="OOIL02002851">
    <property type="protein sequence ID" value="VFQ85145.1"/>
    <property type="molecule type" value="Genomic_DNA"/>
</dbReference>
<keyword evidence="3" id="KW-1185">Reference proteome</keyword>
<reference evidence="2 3" key="1">
    <citation type="submission" date="2018-04" db="EMBL/GenBank/DDBJ databases">
        <authorList>
            <person name="Vogel A."/>
        </authorList>
    </citation>
    <scope>NUCLEOTIDE SEQUENCE [LARGE SCALE GENOMIC DNA]</scope>
</reference>
<evidence type="ECO:0000313" key="2">
    <source>
        <dbReference type="EMBL" id="VFQ85145.1"/>
    </source>
</evidence>
<accession>A0A484M949</accession>
<name>A0A484M949_9ASTE</name>
<feature type="region of interest" description="Disordered" evidence="1">
    <location>
        <begin position="40"/>
        <end position="66"/>
    </location>
</feature>
<gene>
    <name evidence="2" type="ORF">CCAM_LOCUS26921</name>
</gene>
<dbReference type="AlphaFoldDB" id="A0A484M949"/>
<sequence>MPLSWIYCLQERFTFGLENQTPPKNAVSYALTGACSPLRPDKFKKPARQASIPVSSFRNPSVDPQN</sequence>
<feature type="compositionally biased region" description="Polar residues" evidence="1">
    <location>
        <begin position="52"/>
        <end position="66"/>
    </location>
</feature>
<dbReference type="Proteomes" id="UP000595140">
    <property type="component" value="Unassembled WGS sequence"/>
</dbReference>
<protein>
    <submittedName>
        <fullName evidence="2">Uncharacterized protein</fullName>
    </submittedName>
</protein>
<proteinExistence type="predicted"/>
<organism evidence="2 3">
    <name type="scientific">Cuscuta campestris</name>
    <dbReference type="NCBI Taxonomy" id="132261"/>
    <lineage>
        <taxon>Eukaryota</taxon>
        <taxon>Viridiplantae</taxon>
        <taxon>Streptophyta</taxon>
        <taxon>Embryophyta</taxon>
        <taxon>Tracheophyta</taxon>
        <taxon>Spermatophyta</taxon>
        <taxon>Magnoliopsida</taxon>
        <taxon>eudicotyledons</taxon>
        <taxon>Gunneridae</taxon>
        <taxon>Pentapetalae</taxon>
        <taxon>asterids</taxon>
        <taxon>lamiids</taxon>
        <taxon>Solanales</taxon>
        <taxon>Convolvulaceae</taxon>
        <taxon>Cuscuteae</taxon>
        <taxon>Cuscuta</taxon>
        <taxon>Cuscuta subgen. Grammica</taxon>
        <taxon>Cuscuta sect. Cleistogrammica</taxon>
    </lineage>
</organism>
<evidence type="ECO:0000313" key="3">
    <source>
        <dbReference type="Proteomes" id="UP000595140"/>
    </source>
</evidence>
<evidence type="ECO:0000256" key="1">
    <source>
        <dbReference type="SAM" id="MobiDB-lite"/>
    </source>
</evidence>